<keyword evidence="1" id="KW-0436">Ligase</keyword>
<evidence type="ECO:0000256" key="1">
    <source>
        <dbReference type="ARBA" id="ARBA00022598"/>
    </source>
</evidence>
<dbReference type="PROSITE" id="PS50975">
    <property type="entry name" value="ATP_GRASP"/>
    <property type="match status" value="1"/>
</dbReference>
<evidence type="ECO:0000259" key="4">
    <source>
        <dbReference type="PROSITE" id="PS50975"/>
    </source>
</evidence>
<dbReference type="SUPFAM" id="SSF51735">
    <property type="entry name" value="NAD(P)-binding Rossmann-fold domains"/>
    <property type="match status" value="1"/>
</dbReference>
<dbReference type="SMART" id="SM00881">
    <property type="entry name" value="CoA_binding"/>
    <property type="match status" value="1"/>
</dbReference>
<dbReference type="InterPro" id="IPR016102">
    <property type="entry name" value="Succinyl-CoA_synth-like"/>
</dbReference>
<feature type="domain" description="ATP-grasp" evidence="4">
    <location>
        <begin position="15"/>
        <end position="51"/>
    </location>
</feature>
<dbReference type="PANTHER" id="PTHR43334">
    <property type="entry name" value="ACETATE--COA LIGASE [ADP-FORMING]"/>
    <property type="match status" value="1"/>
</dbReference>
<sequence length="695" mass="74183">MKAGHITAKNEYEGALLLREWGIPVVDQILADDEAEAADAAEKLGFPVVLKVCSEKVLHKTEQGGVVLNVPNRQALRTAARDMLARFDGIAPKLLVQKMADSGVEIILGARRDPVFGPVVLAGIGGIFTEIFRDTVVEIAPVNLKTARSMLMRLKGAALLQGYRSRPPVDIDAVARALQAVSRLIVKRHDIVEIDVNPLIARENGALAVDTLIRCNGKAKTVRAKAPAAETVDPFFNPSSLALIGASQKPGKGGNTVLRNLLKAGFQGKIYPINPATKEILGMKAYPRVVDVPEPIDLAILVIPKPAVSEAVADCLAKGIRNIILSMGGFSDIGEAGAAEQNELVARTRAAGARIMGPNSIGTINPRAGLATSFVGLEQIRPGGVSLIGQSGVFSSGWGRWIADYGPFGIAKVACIGNKADINESDLLDYLAGDDQTTTIGMYIEGVADGGRFIKAAASACCKKPVVVVKSGRSEAGAAAVASHTGSLACSDVVFEAVCRRTGLVRVHDSEAFFDTLSAFESLPLPRGNRMGVLSITGMGCVVTTDAAEELGIEIPPLKPATLSRLREVIPAWAPVRNPVDIWSAVEQHGSKKTMSHVAASLLEQQDIDALLMIFVLMPESIFDIGEAFADIIKAHPRKPVFVSYYGGTRKEMLHIHEGFLQLGVPAYPTPERALYAFSRMVEYARFKGLIKKRS</sequence>
<dbReference type="SUPFAM" id="SSF52210">
    <property type="entry name" value="Succinyl-CoA synthetase domains"/>
    <property type="match status" value="2"/>
</dbReference>
<dbReference type="InterPro" id="IPR036291">
    <property type="entry name" value="NAD(P)-bd_dom_sf"/>
</dbReference>
<dbReference type="Gene3D" id="3.40.50.720">
    <property type="entry name" value="NAD(P)-binding Rossmann-like Domain"/>
    <property type="match status" value="1"/>
</dbReference>
<dbReference type="InterPro" id="IPR013815">
    <property type="entry name" value="ATP_grasp_subdomain_1"/>
</dbReference>
<dbReference type="EMBL" id="CAADRM010000147">
    <property type="protein sequence ID" value="VFU18248.1"/>
    <property type="molecule type" value="Genomic_DNA"/>
</dbReference>
<name>A0A485M6L0_9ZZZZ</name>
<dbReference type="Pfam" id="PF13607">
    <property type="entry name" value="Succ_CoA_lig"/>
    <property type="match status" value="1"/>
</dbReference>
<organism evidence="5">
    <name type="scientific">anaerobic digester metagenome</name>
    <dbReference type="NCBI Taxonomy" id="1263854"/>
    <lineage>
        <taxon>unclassified sequences</taxon>
        <taxon>metagenomes</taxon>
        <taxon>ecological metagenomes</taxon>
    </lineage>
</organism>
<dbReference type="Pfam" id="PF13549">
    <property type="entry name" value="ATP-grasp_5"/>
    <property type="match status" value="1"/>
</dbReference>
<dbReference type="Gene3D" id="3.30.1490.20">
    <property type="entry name" value="ATP-grasp fold, A domain"/>
    <property type="match status" value="1"/>
</dbReference>
<evidence type="ECO:0000256" key="2">
    <source>
        <dbReference type="ARBA" id="ARBA00022741"/>
    </source>
</evidence>
<dbReference type="SUPFAM" id="SSF56059">
    <property type="entry name" value="Glutathione synthetase ATP-binding domain-like"/>
    <property type="match status" value="1"/>
</dbReference>
<dbReference type="Gene3D" id="3.30.470.20">
    <property type="entry name" value="ATP-grasp fold, B domain"/>
    <property type="match status" value="1"/>
</dbReference>
<protein>
    <submittedName>
        <fullName evidence="5">Succinyl-CoA synthetase subunit alpha</fullName>
    </submittedName>
</protein>
<dbReference type="Pfam" id="PF13380">
    <property type="entry name" value="CoA_binding_2"/>
    <property type="match status" value="1"/>
</dbReference>
<dbReference type="InterPro" id="IPR032875">
    <property type="entry name" value="Succ_CoA_lig_flav_dom"/>
</dbReference>
<accession>A0A485M6L0</accession>
<keyword evidence="2" id="KW-0547">Nucleotide-binding</keyword>
<evidence type="ECO:0000313" key="5">
    <source>
        <dbReference type="EMBL" id="VFU18248.1"/>
    </source>
</evidence>
<reference evidence="5" key="1">
    <citation type="submission" date="2019-03" db="EMBL/GenBank/DDBJ databases">
        <authorList>
            <person name="Hao L."/>
        </authorList>
    </citation>
    <scope>NUCLEOTIDE SEQUENCE</scope>
</reference>
<dbReference type="InterPro" id="IPR051538">
    <property type="entry name" value="Acyl-CoA_Synth/Transferase"/>
</dbReference>
<dbReference type="InterPro" id="IPR003781">
    <property type="entry name" value="CoA-bd"/>
</dbReference>
<dbReference type="Gene3D" id="3.40.50.261">
    <property type="entry name" value="Succinyl-CoA synthetase domains"/>
    <property type="match status" value="2"/>
</dbReference>
<dbReference type="InterPro" id="IPR011761">
    <property type="entry name" value="ATP-grasp"/>
</dbReference>
<dbReference type="GO" id="GO:0016874">
    <property type="term" value="F:ligase activity"/>
    <property type="evidence" value="ECO:0007669"/>
    <property type="project" value="UniProtKB-KW"/>
</dbReference>
<dbReference type="GO" id="GO:0005524">
    <property type="term" value="F:ATP binding"/>
    <property type="evidence" value="ECO:0007669"/>
    <property type="project" value="UniProtKB-KW"/>
</dbReference>
<dbReference type="AlphaFoldDB" id="A0A485M6L0"/>
<gene>
    <name evidence="5" type="ORF">SCFA_80009</name>
</gene>
<keyword evidence="3" id="KW-0067">ATP-binding</keyword>
<proteinExistence type="predicted"/>
<dbReference type="GO" id="GO:0046872">
    <property type="term" value="F:metal ion binding"/>
    <property type="evidence" value="ECO:0007669"/>
    <property type="project" value="InterPro"/>
</dbReference>
<evidence type="ECO:0000256" key="3">
    <source>
        <dbReference type="ARBA" id="ARBA00022840"/>
    </source>
</evidence>
<dbReference type="PANTHER" id="PTHR43334:SF1">
    <property type="entry name" value="3-HYDROXYPROPIONATE--COA LIGASE [ADP-FORMING]"/>
    <property type="match status" value="1"/>
</dbReference>